<name>A0A1I6RZJ3_9BACL</name>
<sequence length="177" mass="21094">MLDTVYVDIRHMNFWFGVYGFQDKSCNDEITIYSDANMTNTLGYFEITTHESLTHLIKYQLDDEEDGSFKREIEKFLNDDSQIFYSYIYPRDDEDLLHQVSHFAPLNRKNHKPIYIDMWTKLSDELDINEIKKCAKILVKEFLHENILNIKIVDIPTYDETKESYEKDYGPINAPKQ</sequence>
<gene>
    <name evidence="1" type="ORF">SAMN05444972_10651</name>
</gene>
<evidence type="ECO:0000313" key="1">
    <source>
        <dbReference type="EMBL" id="SFS70111.1"/>
    </source>
</evidence>
<organism evidence="1 2">
    <name type="scientific">Marininema halotolerans</name>
    <dbReference type="NCBI Taxonomy" id="1155944"/>
    <lineage>
        <taxon>Bacteria</taxon>
        <taxon>Bacillati</taxon>
        <taxon>Bacillota</taxon>
        <taxon>Bacilli</taxon>
        <taxon>Bacillales</taxon>
        <taxon>Thermoactinomycetaceae</taxon>
        <taxon>Marininema</taxon>
    </lineage>
</organism>
<dbReference type="AlphaFoldDB" id="A0A1I6RZJ3"/>
<evidence type="ECO:0000313" key="2">
    <source>
        <dbReference type="Proteomes" id="UP000198660"/>
    </source>
</evidence>
<dbReference type="EMBL" id="FPAA01000006">
    <property type="protein sequence ID" value="SFS70111.1"/>
    <property type="molecule type" value="Genomic_DNA"/>
</dbReference>
<proteinExistence type="predicted"/>
<reference evidence="2" key="1">
    <citation type="submission" date="2016-10" db="EMBL/GenBank/DDBJ databases">
        <authorList>
            <person name="Varghese N."/>
            <person name="Submissions S."/>
        </authorList>
    </citation>
    <scope>NUCLEOTIDE SEQUENCE [LARGE SCALE GENOMIC DNA]</scope>
    <source>
        <strain evidence="2">DSM 45789</strain>
    </source>
</reference>
<dbReference type="RefSeq" id="WP_091836815.1">
    <property type="nucleotide sequence ID" value="NZ_FPAA01000006.1"/>
</dbReference>
<dbReference type="OrthoDB" id="2650732at2"/>
<protein>
    <submittedName>
        <fullName evidence="1">Uncharacterized protein</fullName>
    </submittedName>
</protein>
<keyword evidence="2" id="KW-1185">Reference proteome</keyword>
<accession>A0A1I6RZJ3</accession>
<dbReference type="Proteomes" id="UP000198660">
    <property type="component" value="Unassembled WGS sequence"/>
</dbReference>